<keyword evidence="3 5" id="KW-0547">Nucleotide-binding</keyword>
<keyword evidence="8" id="KW-1185">Reference proteome</keyword>
<evidence type="ECO:0000256" key="5">
    <source>
        <dbReference type="HAMAP-Rule" id="MF_01062"/>
    </source>
</evidence>
<dbReference type="AlphaFoldDB" id="A0A238WW16"/>
<accession>A0A238WW16</accession>
<proteinExistence type="inferred from homology"/>
<dbReference type="NCBIfam" id="NF003742">
    <property type="entry name" value="PRK05339.1"/>
    <property type="match status" value="1"/>
</dbReference>
<comment type="similarity">
    <text evidence="5">Belongs to the pyruvate, phosphate/water dikinase regulatory protein family. PSRP subfamily.</text>
</comment>
<evidence type="ECO:0000256" key="2">
    <source>
        <dbReference type="ARBA" id="ARBA00022679"/>
    </source>
</evidence>
<evidence type="ECO:0000256" key="6">
    <source>
        <dbReference type="SAM" id="MobiDB-lite"/>
    </source>
</evidence>
<organism evidence="7 8">
    <name type="scientific">Blastococcus mobilis</name>
    <dbReference type="NCBI Taxonomy" id="1938746"/>
    <lineage>
        <taxon>Bacteria</taxon>
        <taxon>Bacillati</taxon>
        <taxon>Actinomycetota</taxon>
        <taxon>Actinomycetes</taxon>
        <taxon>Geodermatophilales</taxon>
        <taxon>Geodermatophilaceae</taxon>
        <taxon>Blastococcus</taxon>
    </lineage>
</organism>
<dbReference type="GO" id="GO:0005524">
    <property type="term" value="F:ATP binding"/>
    <property type="evidence" value="ECO:0007669"/>
    <property type="project" value="InterPro"/>
</dbReference>
<feature type="binding site" evidence="5">
    <location>
        <begin position="189"/>
        <end position="196"/>
    </location>
    <ligand>
        <name>ADP</name>
        <dbReference type="ChEBI" id="CHEBI:456216"/>
    </ligand>
</feature>
<dbReference type="RefSeq" id="WP_254920564.1">
    <property type="nucleotide sequence ID" value="NZ_FZNO01000010.1"/>
</dbReference>
<comment type="catalytic activity">
    <reaction evidence="5">
        <text>[pyruvate, water dikinase] + ADP = [pyruvate, water dikinase]-phosphate + AMP + H(+)</text>
        <dbReference type="Rhea" id="RHEA:46020"/>
        <dbReference type="Rhea" id="RHEA-COMP:11425"/>
        <dbReference type="Rhea" id="RHEA-COMP:11426"/>
        <dbReference type="ChEBI" id="CHEBI:15378"/>
        <dbReference type="ChEBI" id="CHEBI:43176"/>
        <dbReference type="ChEBI" id="CHEBI:68546"/>
        <dbReference type="ChEBI" id="CHEBI:456215"/>
        <dbReference type="ChEBI" id="CHEBI:456216"/>
        <dbReference type="EC" id="2.7.11.33"/>
    </reaction>
</comment>
<dbReference type="GO" id="GO:0004674">
    <property type="term" value="F:protein serine/threonine kinase activity"/>
    <property type="evidence" value="ECO:0007669"/>
    <property type="project" value="UniProtKB-UniRule"/>
</dbReference>
<dbReference type="PANTHER" id="PTHR31756">
    <property type="entry name" value="PYRUVATE, PHOSPHATE DIKINASE REGULATORY PROTEIN 1, CHLOROPLASTIC"/>
    <property type="match status" value="1"/>
</dbReference>
<dbReference type="HAMAP" id="MF_01062">
    <property type="entry name" value="PSRP"/>
    <property type="match status" value="1"/>
</dbReference>
<dbReference type="GO" id="GO:0043531">
    <property type="term" value="F:ADP binding"/>
    <property type="evidence" value="ECO:0007669"/>
    <property type="project" value="UniProtKB-UniRule"/>
</dbReference>
<evidence type="ECO:0000313" key="7">
    <source>
        <dbReference type="EMBL" id="SNR50700.1"/>
    </source>
</evidence>
<sequence>MHSAGEPFSWRSADLLFPGSAAMTDEARLPGEPADDHARAVPVFFLSDSTGISAETMGNALLIQFPDMRFERTVIPFISSVQEAREVVAQLDEVMAGPVPPLVFTTAAVDEVRAELLKTKAPIIDFFGLHMERVEAQLGARGLHEARRLHGVGDVRRYNDRMAAIEFAIEHDDGLSPRGLDRADVVLLAPSRCGKTPTAMYLALQHGLFVANYPLVDEDLESTELPGPVRGLADRCFGLTTTVTRLSRVRQERRPDSRYASEEQCRFELRRAMAIYAAHDLPTVDTTTASVEEIATVVIQTLARQRRRSGARPQSGHNLPRGRTLRS</sequence>
<reference evidence="7 8" key="1">
    <citation type="submission" date="2017-06" db="EMBL/GenBank/DDBJ databases">
        <authorList>
            <person name="Kim H.J."/>
            <person name="Triplett B.A."/>
        </authorList>
    </citation>
    <scope>NUCLEOTIDE SEQUENCE [LARGE SCALE GENOMIC DNA]</scope>
    <source>
        <strain evidence="7 8">DSM 44272</strain>
    </source>
</reference>
<name>A0A238WW16_9ACTN</name>
<dbReference type="InterPro" id="IPR026530">
    <property type="entry name" value="PSRP"/>
</dbReference>
<dbReference type="EC" id="2.7.4.28" evidence="5"/>
<dbReference type="PANTHER" id="PTHR31756:SF3">
    <property type="entry name" value="PYRUVATE, PHOSPHATE DIKINASE REGULATORY PROTEIN 1, CHLOROPLASTIC"/>
    <property type="match status" value="1"/>
</dbReference>
<dbReference type="Pfam" id="PF03618">
    <property type="entry name" value="Kinase-PPPase"/>
    <property type="match status" value="1"/>
</dbReference>
<dbReference type="EMBL" id="FZNO01000010">
    <property type="protein sequence ID" value="SNR50700.1"/>
    <property type="molecule type" value="Genomic_DNA"/>
</dbReference>
<evidence type="ECO:0000256" key="1">
    <source>
        <dbReference type="ARBA" id="ARBA00022527"/>
    </source>
</evidence>
<dbReference type="Proteomes" id="UP000198403">
    <property type="component" value="Unassembled WGS sequence"/>
</dbReference>
<comment type="function">
    <text evidence="5">Bifunctional serine/threonine kinase and phosphorylase involved in the regulation of the phosphoenolpyruvate synthase (PEPS) by catalyzing its phosphorylation/dephosphorylation.</text>
</comment>
<dbReference type="GO" id="GO:0016776">
    <property type="term" value="F:phosphotransferase activity, phosphate group as acceptor"/>
    <property type="evidence" value="ECO:0007669"/>
    <property type="project" value="UniProtKB-UniRule"/>
</dbReference>
<dbReference type="EC" id="2.7.11.33" evidence="5"/>
<evidence type="ECO:0000256" key="3">
    <source>
        <dbReference type="ARBA" id="ARBA00022741"/>
    </source>
</evidence>
<comment type="catalytic activity">
    <reaction evidence="5">
        <text>[pyruvate, water dikinase]-phosphate + phosphate + H(+) = [pyruvate, water dikinase] + diphosphate</text>
        <dbReference type="Rhea" id="RHEA:48580"/>
        <dbReference type="Rhea" id="RHEA-COMP:11425"/>
        <dbReference type="Rhea" id="RHEA-COMP:11426"/>
        <dbReference type="ChEBI" id="CHEBI:15378"/>
        <dbReference type="ChEBI" id="CHEBI:33019"/>
        <dbReference type="ChEBI" id="CHEBI:43176"/>
        <dbReference type="ChEBI" id="CHEBI:43474"/>
        <dbReference type="ChEBI" id="CHEBI:68546"/>
        <dbReference type="EC" id="2.7.4.28"/>
    </reaction>
</comment>
<gene>
    <name evidence="7" type="ORF">SAMN06272737_11044</name>
</gene>
<keyword evidence="2 5" id="KW-0808">Transferase</keyword>
<protein>
    <recommendedName>
        <fullName evidence="5">Putative phosphoenolpyruvate synthase regulatory protein</fullName>
        <shortName evidence="5">PEP synthase regulatory protein</shortName>
        <shortName evidence="5">PSRP</shortName>
        <ecNumber evidence="5">2.7.11.33</ecNumber>
        <ecNumber evidence="5">2.7.4.28</ecNumber>
    </recommendedName>
    <alternativeName>
        <fullName evidence="5">Pyruvate, water dikinase regulatory protein</fullName>
    </alternativeName>
</protein>
<evidence type="ECO:0000256" key="4">
    <source>
        <dbReference type="ARBA" id="ARBA00022777"/>
    </source>
</evidence>
<keyword evidence="4 5" id="KW-0418">Kinase</keyword>
<evidence type="ECO:0000313" key="8">
    <source>
        <dbReference type="Proteomes" id="UP000198403"/>
    </source>
</evidence>
<dbReference type="InterPro" id="IPR005177">
    <property type="entry name" value="Kinase-pyrophosphorylase"/>
</dbReference>
<keyword evidence="1 5" id="KW-0723">Serine/threonine-protein kinase</keyword>
<feature type="region of interest" description="Disordered" evidence="6">
    <location>
        <begin position="305"/>
        <end position="327"/>
    </location>
</feature>